<evidence type="ECO:0000256" key="8">
    <source>
        <dbReference type="SAM" id="Phobius"/>
    </source>
</evidence>
<protein>
    <submittedName>
        <fullName evidence="9">Urea transporter</fullName>
    </submittedName>
</protein>
<feature type="transmembrane region" description="Helical" evidence="8">
    <location>
        <begin position="294"/>
        <end position="314"/>
    </location>
</feature>
<evidence type="ECO:0000256" key="5">
    <source>
        <dbReference type="ARBA" id="ARBA00022989"/>
    </source>
</evidence>
<feature type="transmembrane region" description="Helical" evidence="8">
    <location>
        <begin position="264"/>
        <end position="287"/>
    </location>
</feature>
<dbReference type="PANTHER" id="PTHR10464:SF4">
    <property type="entry name" value="UREA TRANSPORTER"/>
    <property type="match status" value="1"/>
</dbReference>
<feature type="transmembrane region" description="Helical" evidence="8">
    <location>
        <begin position="241"/>
        <end position="258"/>
    </location>
</feature>
<feature type="transmembrane region" description="Helical" evidence="8">
    <location>
        <begin position="163"/>
        <end position="181"/>
    </location>
</feature>
<comment type="similarity">
    <text evidence="2">Belongs to the urea transporter family.</text>
</comment>
<dbReference type="InterPro" id="IPR004937">
    <property type="entry name" value="Urea_transporter"/>
</dbReference>
<dbReference type="PANTHER" id="PTHR10464">
    <property type="entry name" value="UREA TRANSPORTER"/>
    <property type="match status" value="1"/>
</dbReference>
<feature type="site" description="Important for channel permeability" evidence="7">
    <location>
        <position position="322"/>
    </location>
</feature>
<evidence type="ECO:0000256" key="4">
    <source>
        <dbReference type="ARBA" id="ARBA00022692"/>
    </source>
</evidence>
<keyword evidence="3" id="KW-1003">Cell membrane</keyword>
<proteinExistence type="inferred from homology"/>
<dbReference type="Proteomes" id="UP000386847">
    <property type="component" value="Chromosome"/>
</dbReference>
<dbReference type="EMBL" id="CP045725">
    <property type="protein sequence ID" value="QGF23355.1"/>
    <property type="molecule type" value="Genomic_DNA"/>
</dbReference>
<evidence type="ECO:0000256" key="3">
    <source>
        <dbReference type="ARBA" id="ARBA00022475"/>
    </source>
</evidence>
<reference evidence="9 10" key="1">
    <citation type="submission" date="2019-10" db="EMBL/GenBank/DDBJ databases">
        <title>Genomic analysis of Raineyella sp. CBA3103.</title>
        <authorList>
            <person name="Roh S.W."/>
        </authorList>
    </citation>
    <scope>NUCLEOTIDE SEQUENCE [LARGE SCALE GENOMIC DNA]</scope>
    <source>
        <strain evidence="9 10">CBA3103</strain>
    </source>
</reference>
<feature type="transmembrane region" description="Helical" evidence="8">
    <location>
        <begin position="320"/>
        <end position="339"/>
    </location>
</feature>
<feature type="transmembrane region" description="Helical" evidence="8">
    <location>
        <begin position="127"/>
        <end position="151"/>
    </location>
</feature>
<evidence type="ECO:0000313" key="9">
    <source>
        <dbReference type="EMBL" id="QGF23355.1"/>
    </source>
</evidence>
<evidence type="ECO:0000256" key="2">
    <source>
        <dbReference type="ARBA" id="ARBA00005914"/>
    </source>
</evidence>
<dbReference type="GO" id="GO:0015204">
    <property type="term" value="F:urea transmembrane transporter activity"/>
    <property type="evidence" value="ECO:0007669"/>
    <property type="project" value="InterPro"/>
</dbReference>
<dbReference type="PIRSF" id="PIRSF016502">
    <property type="entry name" value="Urea_transporter"/>
    <property type="match status" value="1"/>
</dbReference>
<feature type="transmembrane region" description="Helical" evidence="8">
    <location>
        <begin position="71"/>
        <end position="88"/>
    </location>
</feature>
<evidence type="ECO:0000313" key="10">
    <source>
        <dbReference type="Proteomes" id="UP000386847"/>
    </source>
</evidence>
<accession>A0A5Q2FF68</accession>
<evidence type="ECO:0000256" key="6">
    <source>
        <dbReference type="ARBA" id="ARBA00023136"/>
    </source>
</evidence>
<feature type="transmembrane region" description="Helical" evidence="8">
    <location>
        <begin position="47"/>
        <end position="65"/>
    </location>
</feature>
<evidence type="ECO:0000256" key="1">
    <source>
        <dbReference type="ARBA" id="ARBA00004651"/>
    </source>
</evidence>
<sequence length="366" mass="38479">MSTTSAQQARRSALDSALDVGRAPFPGAGSNGALQWVDRVLRGTGQVVFQANWLTGLLILVAIGINSPVYLVAAVVGVAASTATALLLRMEHGMVDAGLTGFNGCLFGIGLVAYLSRDFTAGSWPSALVWAYVVVGAAMTTVMLSAIGSLLGSRTTPALTSPFVFTAWIFLFATLRFSRLVPGPLLDPSLPTPLVHGDVYPLGTWFLGTFKGIAEIFFQDNWVSGLVILLAIAVNSRMSALMGLLGSVLGVGVAMLSGARATTIALGLFGFNAALTAMALGGVFFVLNRAGFCYTLFGVVVTVWAWATMSVLLSPVGMPTFTSAFVLVGWVFIIGKAGFRAVVPIDPGLSTYPEDNLRRWRADQLS</sequence>
<keyword evidence="6 8" id="KW-0472">Membrane</keyword>
<name>A0A5Q2FF68_9ACTN</name>
<feature type="transmembrane region" description="Helical" evidence="8">
    <location>
        <begin position="95"/>
        <end position="115"/>
    </location>
</feature>
<feature type="transmembrane region" description="Helical" evidence="8">
    <location>
        <begin position="216"/>
        <end position="234"/>
    </location>
</feature>
<gene>
    <name evidence="9" type="ORF">Rai3103_06420</name>
</gene>
<keyword evidence="10" id="KW-1185">Reference proteome</keyword>
<keyword evidence="4 8" id="KW-0812">Transmembrane</keyword>
<dbReference type="AlphaFoldDB" id="A0A5Q2FF68"/>
<dbReference type="GO" id="GO:0005886">
    <property type="term" value="C:plasma membrane"/>
    <property type="evidence" value="ECO:0007669"/>
    <property type="project" value="UniProtKB-SubCell"/>
</dbReference>
<evidence type="ECO:0000256" key="7">
    <source>
        <dbReference type="PIRSR" id="PIRSR016502-1"/>
    </source>
</evidence>
<keyword evidence="5 8" id="KW-1133">Transmembrane helix</keyword>
<dbReference type="RefSeq" id="WP_153571886.1">
    <property type="nucleotide sequence ID" value="NZ_CP045725.1"/>
</dbReference>
<organism evidence="9 10">
    <name type="scientific">Raineyella fluvialis</name>
    <dbReference type="NCBI Taxonomy" id="2662261"/>
    <lineage>
        <taxon>Bacteria</taxon>
        <taxon>Bacillati</taxon>
        <taxon>Actinomycetota</taxon>
        <taxon>Actinomycetes</taxon>
        <taxon>Propionibacteriales</taxon>
        <taxon>Propionibacteriaceae</taxon>
        <taxon>Raineyella</taxon>
    </lineage>
</organism>
<dbReference type="KEGG" id="rain:Rai3103_06420"/>
<dbReference type="Pfam" id="PF03253">
    <property type="entry name" value="UT"/>
    <property type="match status" value="1"/>
</dbReference>
<dbReference type="InterPro" id="IPR029020">
    <property type="entry name" value="Ammonium/urea_transptr"/>
</dbReference>
<comment type="subcellular location">
    <subcellularLocation>
        <location evidence="1">Cell membrane</location>
        <topology evidence="1">Multi-pass membrane protein</topology>
    </subcellularLocation>
</comment>
<dbReference type="Gene3D" id="1.10.3430.10">
    <property type="entry name" value="Ammonium transporter AmtB like domains"/>
    <property type="match status" value="1"/>
</dbReference>